<dbReference type="AlphaFoldDB" id="A0A8H6K9Z3"/>
<evidence type="ECO:0000313" key="2">
    <source>
        <dbReference type="EMBL" id="KAF6827527.1"/>
    </source>
</evidence>
<protein>
    <submittedName>
        <fullName evidence="2">Uncharacterized protein</fullName>
    </submittedName>
</protein>
<proteinExistence type="predicted"/>
<name>A0A8H6K9Z3_9PEZI</name>
<dbReference type="Proteomes" id="UP000639643">
    <property type="component" value="Unassembled WGS sequence"/>
</dbReference>
<keyword evidence="3" id="KW-1185">Reference proteome</keyword>
<evidence type="ECO:0000256" key="1">
    <source>
        <dbReference type="SAM" id="MobiDB-lite"/>
    </source>
</evidence>
<comment type="caution">
    <text evidence="2">The sequence shown here is derived from an EMBL/GenBank/DDBJ whole genome shotgun (WGS) entry which is preliminary data.</text>
</comment>
<dbReference type="EMBL" id="WIGM01000365">
    <property type="protein sequence ID" value="KAF6827527.1"/>
    <property type="molecule type" value="Genomic_DNA"/>
</dbReference>
<evidence type="ECO:0000313" key="3">
    <source>
        <dbReference type="Proteomes" id="UP000639643"/>
    </source>
</evidence>
<organism evidence="2 3">
    <name type="scientific">Colletotrichum musicola</name>
    <dbReference type="NCBI Taxonomy" id="2175873"/>
    <lineage>
        <taxon>Eukaryota</taxon>
        <taxon>Fungi</taxon>
        <taxon>Dikarya</taxon>
        <taxon>Ascomycota</taxon>
        <taxon>Pezizomycotina</taxon>
        <taxon>Sordariomycetes</taxon>
        <taxon>Hypocreomycetidae</taxon>
        <taxon>Glomerellales</taxon>
        <taxon>Glomerellaceae</taxon>
        <taxon>Colletotrichum</taxon>
        <taxon>Colletotrichum orchidearum species complex</taxon>
    </lineage>
</organism>
<sequence length="90" mass="9387">MLSCPAQRPAQKMAGSRGQEPSVTVMLILAHEGLGSCVRLPPRGPISNLNGMFAVGSVPPGEQAHLQMTGRRRGGFPSERGCTPGASFSI</sequence>
<reference evidence="2" key="1">
    <citation type="journal article" date="2020" name="Phytopathology">
        <title>Genome Sequence Resources of Colletotrichum truncatum, C. plurivorum, C. musicola, and C. sojae: Four Species Pathogenic to Soybean (Glycine max).</title>
        <authorList>
            <person name="Rogerio F."/>
            <person name="Boufleur T.R."/>
            <person name="Ciampi-Guillardi M."/>
            <person name="Sukno S.A."/>
            <person name="Thon M.R."/>
            <person name="Massola Junior N.S."/>
            <person name="Baroncelli R."/>
        </authorList>
    </citation>
    <scope>NUCLEOTIDE SEQUENCE</scope>
    <source>
        <strain evidence="2">LFN0074</strain>
    </source>
</reference>
<feature type="region of interest" description="Disordered" evidence="1">
    <location>
        <begin position="1"/>
        <end position="20"/>
    </location>
</feature>
<feature type="region of interest" description="Disordered" evidence="1">
    <location>
        <begin position="68"/>
        <end position="90"/>
    </location>
</feature>
<accession>A0A8H6K9Z3</accession>
<gene>
    <name evidence="2" type="ORF">CMUS01_08967</name>
</gene>